<reference evidence="12" key="1">
    <citation type="submission" date="2018-01" db="EMBL/GenBank/DDBJ databases">
        <authorList>
            <person name="Kerou L M."/>
        </authorList>
    </citation>
    <scope>NUCLEOTIDE SEQUENCE [LARGE SCALE GENOMIC DNA]</scope>
    <source>
        <strain evidence="12">SCU2</strain>
    </source>
</reference>
<feature type="domain" description="Lumazine-binding" evidence="10">
    <location>
        <begin position="1"/>
        <end position="99"/>
    </location>
</feature>
<evidence type="ECO:0000256" key="6">
    <source>
        <dbReference type="ARBA" id="ARBA00022679"/>
    </source>
</evidence>
<dbReference type="Gene3D" id="2.40.30.20">
    <property type="match status" value="2"/>
</dbReference>
<dbReference type="PIRSF" id="PIRSF000498">
    <property type="entry name" value="Riboflavin_syn_A"/>
    <property type="match status" value="1"/>
</dbReference>
<sequence length="206" mass="22318">MFTGIIKCMGIVEDVRMSEGEGSAMTITVDIKEIAARVGVGDSIAVNGVCLTVVALEGSRARFNLVGETIARTNLGMLKRGDSVNLEPSLRVGDSIDGHFVLGHVDGIGRIVERREERDQVIMSIEVPNSLMRYIAVKGSIAVDGVSLTVTSIKDNRFSVALIPHTLQVTTLGRKREGDTVNIEVDMIARYLANLLEHTNILVDTK</sequence>
<dbReference type="KEGG" id="ncv:NCAV_0052"/>
<dbReference type="NCBIfam" id="TIGR00187">
    <property type="entry name" value="ribE"/>
    <property type="match status" value="1"/>
</dbReference>
<dbReference type="EC" id="2.5.1.9" evidence="3 8"/>
<dbReference type="PANTHER" id="PTHR21098">
    <property type="entry name" value="RIBOFLAVIN SYNTHASE ALPHA CHAIN"/>
    <property type="match status" value="1"/>
</dbReference>
<feature type="domain" description="Lumazine-binding" evidence="10">
    <location>
        <begin position="100"/>
        <end position="196"/>
    </location>
</feature>
<comment type="function">
    <text evidence="1">Catalyzes the dismutation of two molecules of 6,7-dimethyl-8-ribityllumazine, resulting in the formation of riboflavin and 5-amino-6-(D-ribitylamino)uracil.</text>
</comment>
<evidence type="ECO:0000256" key="5">
    <source>
        <dbReference type="ARBA" id="ARBA00022619"/>
    </source>
</evidence>
<dbReference type="InterPro" id="IPR026017">
    <property type="entry name" value="Lumazine-bd_dom"/>
</dbReference>
<dbReference type="NCBIfam" id="NF009566">
    <property type="entry name" value="PRK13020.1"/>
    <property type="match status" value="1"/>
</dbReference>
<dbReference type="InterPro" id="IPR001783">
    <property type="entry name" value="Lumazine-bd"/>
</dbReference>
<dbReference type="GO" id="GO:0009231">
    <property type="term" value="P:riboflavin biosynthetic process"/>
    <property type="evidence" value="ECO:0007669"/>
    <property type="project" value="UniProtKB-KW"/>
</dbReference>
<dbReference type="PANTHER" id="PTHR21098:SF0">
    <property type="entry name" value="RIBOFLAVIN SYNTHASE"/>
    <property type="match status" value="1"/>
</dbReference>
<evidence type="ECO:0000256" key="3">
    <source>
        <dbReference type="ARBA" id="ARBA00012827"/>
    </source>
</evidence>
<evidence type="ECO:0000313" key="11">
    <source>
        <dbReference type="EMBL" id="SPC33252.1"/>
    </source>
</evidence>
<dbReference type="NCBIfam" id="NF006767">
    <property type="entry name" value="PRK09289.1"/>
    <property type="match status" value="1"/>
</dbReference>
<evidence type="ECO:0000256" key="9">
    <source>
        <dbReference type="PROSITE-ProRule" id="PRU00524"/>
    </source>
</evidence>
<dbReference type="InterPro" id="IPR017938">
    <property type="entry name" value="Riboflavin_synthase-like_b-brl"/>
</dbReference>
<evidence type="ECO:0000256" key="2">
    <source>
        <dbReference type="ARBA" id="ARBA00004887"/>
    </source>
</evidence>
<name>A0A2K5ANP3_9ARCH</name>
<protein>
    <recommendedName>
        <fullName evidence="4 8">Riboflavin synthase</fullName>
        <ecNumber evidence="3 8">2.5.1.9</ecNumber>
    </recommendedName>
</protein>
<organism evidence="11 12">
    <name type="scientific">Candidatus Nitrosocaldus cavascurensis</name>
    <dbReference type="NCBI Taxonomy" id="2058097"/>
    <lineage>
        <taxon>Archaea</taxon>
        <taxon>Nitrososphaerota</taxon>
        <taxon>Nitrososphaeria</taxon>
        <taxon>Candidatus Nitrosocaldales</taxon>
        <taxon>Candidatus Nitrosocaldaceae</taxon>
        <taxon>Candidatus Nitrosocaldus</taxon>
    </lineage>
</organism>
<dbReference type="Pfam" id="PF00677">
    <property type="entry name" value="Lum_binding"/>
    <property type="match status" value="2"/>
</dbReference>
<keyword evidence="5" id="KW-0686">Riboflavin biosynthesis</keyword>
<keyword evidence="7" id="KW-0677">Repeat</keyword>
<evidence type="ECO:0000256" key="4">
    <source>
        <dbReference type="ARBA" id="ARBA00013950"/>
    </source>
</evidence>
<dbReference type="EMBL" id="LT981265">
    <property type="protein sequence ID" value="SPC33252.1"/>
    <property type="molecule type" value="Genomic_DNA"/>
</dbReference>
<dbReference type="SUPFAM" id="SSF63380">
    <property type="entry name" value="Riboflavin synthase domain-like"/>
    <property type="match status" value="2"/>
</dbReference>
<dbReference type="InterPro" id="IPR023366">
    <property type="entry name" value="ATP_synth_asu-like_sf"/>
</dbReference>
<dbReference type="PROSITE" id="PS51177">
    <property type="entry name" value="LUMAZINE_BIND"/>
    <property type="match status" value="2"/>
</dbReference>
<keyword evidence="6 11" id="KW-0808">Transferase</keyword>
<evidence type="ECO:0000256" key="8">
    <source>
        <dbReference type="NCBIfam" id="TIGR00187"/>
    </source>
</evidence>
<evidence type="ECO:0000313" key="12">
    <source>
        <dbReference type="Proteomes" id="UP000236248"/>
    </source>
</evidence>
<dbReference type="RefSeq" id="WP_158648637.1">
    <property type="nucleotide sequence ID" value="NZ_LT981265.1"/>
</dbReference>
<feature type="repeat" description="Lumazine-binding" evidence="9">
    <location>
        <begin position="100"/>
        <end position="196"/>
    </location>
</feature>
<evidence type="ECO:0000256" key="1">
    <source>
        <dbReference type="ARBA" id="ARBA00002803"/>
    </source>
</evidence>
<keyword evidence="12" id="KW-1185">Reference proteome</keyword>
<evidence type="ECO:0000256" key="7">
    <source>
        <dbReference type="ARBA" id="ARBA00022737"/>
    </source>
</evidence>
<accession>A0A2K5ANP3</accession>
<dbReference type="Proteomes" id="UP000236248">
    <property type="component" value="Chromosome NCAV"/>
</dbReference>
<dbReference type="FunFam" id="2.40.30.20:FF:000004">
    <property type="entry name" value="Riboflavin synthase, alpha subunit"/>
    <property type="match status" value="1"/>
</dbReference>
<dbReference type="GO" id="GO:0004746">
    <property type="term" value="F:riboflavin synthase activity"/>
    <property type="evidence" value="ECO:0007669"/>
    <property type="project" value="UniProtKB-UniRule"/>
</dbReference>
<comment type="pathway">
    <text evidence="2">Cofactor biosynthesis; riboflavin biosynthesis; riboflavin from 2-hydroxy-3-oxobutyl phosphate and 5-amino-6-(D-ribitylamino)uracil: step 2/2.</text>
</comment>
<proteinExistence type="predicted"/>
<dbReference type="CDD" id="cd00402">
    <property type="entry name" value="Riboflavin_synthase_like"/>
    <property type="match status" value="1"/>
</dbReference>
<dbReference type="GeneID" id="41594159"/>
<feature type="repeat" description="Lumazine-binding" evidence="9">
    <location>
        <begin position="1"/>
        <end position="99"/>
    </location>
</feature>
<dbReference type="AlphaFoldDB" id="A0A2K5ANP3"/>
<evidence type="ECO:0000259" key="10">
    <source>
        <dbReference type="PROSITE" id="PS51177"/>
    </source>
</evidence>
<gene>
    <name evidence="11" type="primary">ribE</name>
    <name evidence="11" type="ORF">NCAV_0052</name>
</gene>